<dbReference type="PANTHER" id="PTHR12601">
    <property type="entry name" value="EUKARYOTIC TRANSLATION INITIATION FACTOR 3 SUBUNIT EIF-3"/>
    <property type="match status" value="1"/>
</dbReference>
<feature type="region of interest" description="Disordered" evidence="2">
    <location>
        <begin position="127"/>
        <end position="176"/>
    </location>
</feature>
<organism evidence="4 5">
    <name type="scientific">Hucho hucho</name>
    <name type="common">huchen</name>
    <dbReference type="NCBI Taxonomy" id="62062"/>
    <lineage>
        <taxon>Eukaryota</taxon>
        <taxon>Metazoa</taxon>
        <taxon>Chordata</taxon>
        <taxon>Craniata</taxon>
        <taxon>Vertebrata</taxon>
        <taxon>Euteleostomi</taxon>
        <taxon>Actinopterygii</taxon>
        <taxon>Neopterygii</taxon>
        <taxon>Teleostei</taxon>
        <taxon>Protacanthopterygii</taxon>
        <taxon>Salmoniformes</taxon>
        <taxon>Salmonidae</taxon>
        <taxon>Salmoninae</taxon>
        <taxon>Hucho</taxon>
    </lineage>
</organism>
<dbReference type="GeneTree" id="ENSGT00390000012485"/>
<evidence type="ECO:0000313" key="4">
    <source>
        <dbReference type="Ensembl" id="ENSHHUP00000037847.1"/>
    </source>
</evidence>
<feature type="compositionally biased region" description="Basic and acidic residues" evidence="2">
    <location>
        <begin position="1"/>
        <end position="10"/>
    </location>
</feature>
<keyword evidence="5" id="KW-1185">Reference proteome</keyword>
<dbReference type="SUPFAM" id="SSF103107">
    <property type="entry name" value="Hypothetical protein c14orf129, hspc210"/>
    <property type="match status" value="1"/>
</dbReference>
<dbReference type="Pfam" id="PF13236">
    <property type="entry name" value="CLU"/>
    <property type="match status" value="1"/>
</dbReference>
<dbReference type="STRING" id="62062.ENSHHUP00000037847"/>
<evidence type="ECO:0000256" key="2">
    <source>
        <dbReference type="SAM" id="MobiDB-lite"/>
    </source>
</evidence>
<dbReference type="PROSITE" id="PS51823">
    <property type="entry name" value="CLU"/>
    <property type="match status" value="1"/>
</dbReference>
<feature type="compositionally biased region" description="Polar residues" evidence="2">
    <location>
        <begin position="156"/>
        <end position="166"/>
    </location>
</feature>
<dbReference type="GO" id="GO:0005737">
    <property type="term" value="C:cytoplasm"/>
    <property type="evidence" value="ECO:0007669"/>
    <property type="project" value="TreeGrafter"/>
</dbReference>
<evidence type="ECO:0000256" key="1">
    <source>
        <dbReference type="ARBA" id="ARBA00022490"/>
    </source>
</evidence>
<name>A0A4W5MHD6_9TELE</name>
<dbReference type="InterPro" id="IPR025697">
    <property type="entry name" value="CLU_dom"/>
</dbReference>
<dbReference type="FunFam" id="3.30.2280.10:FF:000002">
    <property type="entry name" value="Clustered mitochondria protein homolog"/>
    <property type="match status" value="1"/>
</dbReference>
<feature type="domain" description="Clu" evidence="3">
    <location>
        <begin position="310"/>
        <end position="371"/>
    </location>
</feature>
<dbReference type="GO" id="GO:0003729">
    <property type="term" value="F:mRNA binding"/>
    <property type="evidence" value="ECO:0007669"/>
    <property type="project" value="TreeGrafter"/>
</dbReference>
<dbReference type="InterPro" id="IPR027523">
    <property type="entry name" value="CLU_prot"/>
</dbReference>
<dbReference type="Ensembl" id="ENSHHUT00000039351.1">
    <property type="protein sequence ID" value="ENSHHUP00000037847.1"/>
    <property type="gene ID" value="ENSHHUG00000023663.1"/>
</dbReference>
<reference evidence="4" key="2">
    <citation type="submission" date="2025-08" db="UniProtKB">
        <authorList>
            <consortium name="Ensembl"/>
        </authorList>
    </citation>
    <scope>IDENTIFICATION</scope>
</reference>
<feature type="compositionally biased region" description="Polar residues" evidence="2">
    <location>
        <begin position="133"/>
        <end position="148"/>
    </location>
</feature>
<protein>
    <recommendedName>
        <fullName evidence="3">Clu domain-containing protein</fullName>
    </recommendedName>
</protein>
<reference evidence="5" key="1">
    <citation type="submission" date="2018-06" db="EMBL/GenBank/DDBJ databases">
        <title>Genome assembly of Danube salmon.</title>
        <authorList>
            <person name="Macqueen D.J."/>
            <person name="Gundappa M.K."/>
        </authorList>
    </citation>
    <scope>NUCLEOTIDE SEQUENCE [LARGE SCALE GENOMIC DNA]</scope>
</reference>
<evidence type="ECO:0000313" key="5">
    <source>
        <dbReference type="Proteomes" id="UP000314982"/>
    </source>
</evidence>
<accession>A0A4W5MHD6</accession>
<proteinExistence type="predicted"/>
<dbReference type="InterPro" id="IPR023231">
    <property type="entry name" value="GSKIP_dom_sf"/>
</dbReference>
<dbReference type="AlphaFoldDB" id="A0A4W5MHD6"/>
<dbReference type="Proteomes" id="UP000314982">
    <property type="component" value="Unassembled WGS sequence"/>
</dbReference>
<dbReference type="GO" id="GO:0048312">
    <property type="term" value="P:intracellular distribution of mitochondria"/>
    <property type="evidence" value="ECO:0007669"/>
    <property type="project" value="TreeGrafter"/>
</dbReference>
<evidence type="ECO:0000259" key="3">
    <source>
        <dbReference type="PROSITE" id="PS51823"/>
    </source>
</evidence>
<feature type="region of interest" description="Disordered" evidence="2">
    <location>
        <begin position="1"/>
        <end position="21"/>
    </location>
</feature>
<reference evidence="4" key="3">
    <citation type="submission" date="2025-09" db="UniProtKB">
        <authorList>
            <consortium name="Ensembl"/>
        </authorList>
    </citation>
    <scope>IDENTIFICATION</scope>
</reference>
<dbReference type="PANTHER" id="PTHR12601:SF41">
    <property type="entry name" value="CLUSTERED MITOCHONDRIA PROTEIN HOMOLOG"/>
    <property type="match status" value="1"/>
</dbReference>
<sequence length="371" mass="40730">MKDKVKRGDQRTSAADMKQEDDASFPVKIQGAGVEPFELQVHGFWLVQEAMMAVFGREEVCPRSSLSLALSGMTLDPLTELQSLKNLRPGATLCLVEESYSLRSARVHLARVLELLRAVGPNNALTEGRSPSLLDSLTHTHSTDSNVPSKGKGLKRSSSNTKTEPANQEGVPPEYILPGASERPLLAILPHNTRPEVPSSLQDLSLSCWNPPPGHRKLQGDFLYFTLVTLEGRKCDITSCPRGFFLNRSTVGVFDPRPASSSPVSHCLTDLLSHISPAFKQALTTLRARPQLPPVEVMLTPYCTLSWLGPPSASHSHRNPLSRLGLDQHSGAQAPDWNEELQAARDLPQGSMEERLQRDRALLQVHTSHSL</sequence>
<keyword evidence="1" id="KW-0963">Cytoplasm</keyword>